<dbReference type="SUPFAM" id="SSF52025">
    <property type="entry name" value="PA domain"/>
    <property type="match status" value="1"/>
</dbReference>
<proteinExistence type="predicted"/>
<dbReference type="PANTHER" id="PTHR10404">
    <property type="entry name" value="N-ACETYLATED-ALPHA-LINKED ACIDIC DIPEPTIDASE"/>
    <property type="match status" value="1"/>
</dbReference>
<reference evidence="2 3" key="1">
    <citation type="journal article" date="2016" name="Int. J. Syst. Evol. Microbiol.">
        <title>Arsenicitalea aurantiaca gen. nov., sp. nov., a new member of the family Hyphomicrobiaceae, isolated from high-arsenic sediment.</title>
        <authorList>
            <person name="Mu Y."/>
            <person name="Zhou L."/>
            <person name="Zeng X.C."/>
            <person name="Liu L."/>
            <person name="Pan Y."/>
            <person name="Chen X."/>
            <person name="Wang J."/>
            <person name="Li S."/>
            <person name="Li W.J."/>
            <person name="Wang Y."/>
        </authorList>
    </citation>
    <scope>NUCLEOTIDE SEQUENCE [LARGE SCALE GENOMIC DNA]</scope>
    <source>
        <strain evidence="2 3">42-50</strain>
    </source>
</reference>
<dbReference type="EMBL" id="RZNJ01000003">
    <property type="protein sequence ID" value="RUT31254.1"/>
    <property type="molecule type" value="Genomic_DNA"/>
</dbReference>
<dbReference type="GO" id="GO:0004180">
    <property type="term" value="F:carboxypeptidase activity"/>
    <property type="evidence" value="ECO:0007669"/>
    <property type="project" value="TreeGrafter"/>
</dbReference>
<keyword evidence="3" id="KW-1185">Reference proteome</keyword>
<evidence type="ECO:0000259" key="1">
    <source>
        <dbReference type="Pfam" id="PF04389"/>
    </source>
</evidence>
<evidence type="ECO:0000313" key="3">
    <source>
        <dbReference type="Proteomes" id="UP000281547"/>
    </source>
</evidence>
<accession>A0A433XB24</accession>
<organism evidence="2 3">
    <name type="scientific">Arsenicitalea aurantiaca</name>
    <dbReference type="NCBI Taxonomy" id="1783274"/>
    <lineage>
        <taxon>Bacteria</taxon>
        <taxon>Pseudomonadati</taxon>
        <taxon>Pseudomonadota</taxon>
        <taxon>Alphaproteobacteria</taxon>
        <taxon>Hyphomicrobiales</taxon>
        <taxon>Devosiaceae</taxon>
        <taxon>Arsenicitalea</taxon>
    </lineage>
</organism>
<dbReference type="Proteomes" id="UP000281547">
    <property type="component" value="Unassembled WGS sequence"/>
</dbReference>
<dbReference type="AlphaFoldDB" id="A0A433XB24"/>
<sequence>MGNLQDKLLASISVDEMWKHLEKLCEWDRSTGTEGELAAVDYVKSVLESYGLPVTVHEYRAYISHPISGGLTVEMGGETVKIPAKTRAFSANTPEAGLSGALVSIQGGKNMFKADNAVNLISPETVGGKIVLSESGSRGSMLAAKNAGAVGYIHMWPSDEDVIHEGIVTPVWGTPTPESAGNIPNFPIISIKHNDGVRLRAALEKGEVKGTIHSVTKTGWANVKMPVTEIKGQDDDFVLVAGHIDSWHYGATDNATGNVSCMELARVLKAHEGELRRGVRIAWWVGHSTGRYSGSTWYADHHWAELDANCVAYINIDSPGSLGATDYSEVTAVPETAALVTNAVKELTGQTPNIDRPMRAGDQSFWGVGLPSLFMLLSNRPEGQRAAVGGCGMGWWWHAEEDLVDKADRDVLLKDTQIYAHALLRLTQDEVLPLDLKAQIADLKAQIAEVRDAAGEHFDVSSVNAALGTLDAEIAVIGSLPADKANALIKTVSHRLTALSFTYGDRFDHDPAMPLPMFPALDGARKLAKLDPESNDYGFLQTRLVRNRNMVNHEINTAIAACRAAK</sequence>
<dbReference type="PANTHER" id="PTHR10404:SF46">
    <property type="entry name" value="VACUOLAR PROTEIN SORTING-ASSOCIATED PROTEIN 70"/>
    <property type="match status" value="1"/>
</dbReference>
<dbReference type="InterPro" id="IPR046450">
    <property type="entry name" value="PA_dom_sf"/>
</dbReference>
<dbReference type="SUPFAM" id="SSF53187">
    <property type="entry name" value="Zn-dependent exopeptidases"/>
    <property type="match status" value="1"/>
</dbReference>
<evidence type="ECO:0000313" key="2">
    <source>
        <dbReference type="EMBL" id="RUT31254.1"/>
    </source>
</evidence>
<dbReference type="OrthoDB" id="9769665at2"/>
<dbReference type="RefSeq" id="WP_127188500.1">
    <property type="nucleotide sequence ID" value="NZ_RZNJ01000003.1"/>
</dbReference>
<dbReference type="InterPro" id="IPR007484">
    <property type="entry name" value="Peptidase_M28"/>
</dbReference>
<gene>
    <name evidence="2" type="ORF">EMQ25_10365</name>
</gene>
<dbReference type="Gene3D" id="3.40.630.10">
    <property type="entry name" value="Zn peptidases"/>
    <property type="match status" value="1"/>
</dbReference>
<protein>
    <submittedName>
        <fullName evidence="2">M28 family peptidase</fullName>
    </submittedName>
</protein>
<dbReference type="Gene3D" id="3.50.30.30">
    <property type="match status" value="1"/>
</dbReference>
<name>A0A433XB24_9HYPH</name>
<dbReference type="Pfam" id="PF04389">
    <property type="entry name" value="Peptidase_M28"/>
    <property type="match status" value="1"/>
</dbReference>
<feature type="domain" description="Peptidase M28" evidence="1">
    <location>
        <begin position="228"/>
        <end position="414"/>
    </location>
</feature>
<dbReference type="InterPro" id="IPR039373">
    <property type="entry name" value="Peptidase_M28B"/>
</dbReference>
<comment type="caution">
    <text evidence="2">The sequence shown here is derived from an EMBL/GenBank/DDBJ whole genome shotgun (WGS) entry which is preliminary data.</text>
</comment>